<organism evidence="1 2">
    <name type="scientific">Cichorium intybus</name>
    <name type="common">Chicory</name>
    <dbReference type="NCBI Taxonomy" id="13427"/>
    <lineage>
        <taxon>Eukaryota</taxon>
        <taxon>Viridiplantae</taxon>
        <taxon>Streptophyta</taxon>
        <taxon>Embryophyta</taxon>
        <taxon>Tracheophyta</taxon>
        <taxon>Spermatophyta</taxon>
        <taxon>Magnoliopsida</taxon>
        <taxon>eudicotyledons</taxon>
        <taxon>Gunneridae</taxon>
        <taxon>Pentapetalae</taxon>
        <taxon>asterids</taxon>
        <taxon>campanulids</taxon>
        <taxon>Asterales</taxon>
        <taxon>Asteraceae</taxon>
        <taxon>Cichorioideae</taxon>
        <taxon>Cichorieae</taxon>
        <taxon>Cichoriinae</taxon>
        <taxon>Cichorium</taxon>
    </lineage>
</organism>
<accession>A0ACB9BLM4</accession>
<protein>
    <submittedName>
        <fullName evidence="1">Uncharacterized protein</fullName>
    </submittedName>
</protein>
<reference evidence="2" key="1">
    <citation type="journal article" date="2022" name="Mol. Ecol. Resour.">
        <title>The genomes of chicory, endive, great burdock and yacon provide insights into Asteraceae palaeo-polyploidization history and plant inulin production.</title>
        <authorList>
            <person name="Fan W."/>
            <person name="Wang S."/>
            <person name="Wang H."/>
            <person name="Wang A."/>
            <person name="Jiang F."/>
            <person name="Liu H."/>
            <person name="Zhao H."/>
            <person name="Xu D."/>
            <person name="Zhang Y."/>
        </authorList>
    </citation>
    <scope>NUCLEOTIDE SEQUENCE [LARGE SCALE GENOMIC DNA]</scope>
    <source>
        <strain evidence="2">cv. Punajuju</strain>
    </source>
</reference>
<keyword evidence="2" id="KW-1185">Reference proteome</keyword>
<gene>
    <name evidence="1" type="ORF">L2E82_34160</name>
</gene>
<dbReference type="EMBL" id="CM042014">
    <property type="protein sequence ID" value="KAI3722938.1"/>
    <property type="molecule type" value="Genomic_DNA"/>
</dbReference>
<proteinExistence type="predicted"/>
<dbReference type="Proteomes" id="UP001055811">
    <property type="component" value="Linkage Group LG06"/>
</dbReference>
<evidence type="ECO:0000313" key="1">
    <source>
        <dbReference type="EMBL" id="KAI3722938.1"/>
    </source>
</evidence>
<sequence>MEATGCRLRPLLRLRPLISPSSGSLRAYRLLSSSSDILGYVNVKEINYVTDNNKNTNIIKRIFLEESGLEKRRKRLHLWQVFFSNPLEWRDLRKSKINPRQPDFTHRGTDEALWISMYDLPWVMKQLQLQDS</sequence>
<evidence type="ECO:0000313" key="2">
    <source>
        <dbReference type="Proteomes" id="UP001055811"/>
    </source>
</evidence>
<name>A0ACB9BLM4_CICIN</name>
<reference evidence="1 2" key="2">
    <citation type="journal article" date="2022" name="Mol. Ecol. Resour.">
        <title>The genomes of chicory, endive, great burdock and yacon provide insights into Asteraceae paleo-polyploidization history and plant inulin production.</title>
        <authorList>
            <person name="Fan W."/>
            <person name="Wang S."/>
            <person name="Wang H."/>
            <person name="Wang A."/>
            <person name="Jiang F."/>
            <person name="Liu H."/>
            <person name="Zhao H."/>
            <person name="Xu D."/>
            <person name="Zhang Y."/>
        </authorList>
    </citation>
    <scope>NUCLEOTIDE SEQUENCE [LARGE SCALE GENOMIC DNA]</scope>
    <source>
        <strain evidence="2">cv. Punajuju</strain>
        <tissue evidence="1">Leaves</tissue>
    </source>
</reference>
<comment type="caution">
    <text evidence="1">The sequence shown here is derived from an EMBL/GenBank/DDBJ whole genome shotgun (WGS) entry which is preliminary data.</text>
</comment>